<proteinExistence type="predicted"/>
<sequence>MPMEIRFDWPKIYDSVLFETATREKFAQVIARRIEQAIDEDGVTPGESLGTSPGLCDQFGIGKETLLEATRLLEDRGIARMRRGAKGGLIALGQPIHDASSLLQRYLPGAGITVDQIVEARRAIELLQIHDYHVGQGRSADFESLFQSLLLDGQSAVSKALPLGPWADAAVHPCLKPFVTALDALLAANDAPETPGCARDQGLVGLSAEFLAGEVARLRRMGIKKLGSEQQLAERIGVSRQVLRQAMRLLEDRGLLTCRRGRSNGIVTAAAHPANIVRGLSDAFARQRLADDDFRHILATLDRINRSLFASKADVSRFDALQHMIKRKDWRNPATHIRRMHIEWPVINNPALSLLEQALSAYRARRAGLKIFVGISDIDLLQQKALEHVDFMRGRNLLAADRHYMEMHGQIAILLGGH</sequence>
<keyword evidence="1" id="KW-0805">Transcription regulation</keyword>
<evidence type="ECO:0000256" key="2">
    <source>
        <dbReference type="ARBA" id="ARBA00023125"/>
    </source>
</evidence>
<dbReference type="SUPFAM" id="SSF46785">
    <property type="entry name" value="Winged helix' DNA-binding domain"/>
    <property type="match status" value="2"/>
</dbReference>
<dbReference type="KEGG" id="sbd:ATN00_09790"/>
<dbReference type="GO" id="GO:0045892">
    <property type="term" value="P:negative regulation of DNA-templated transcription"/>
    <property type="evidence" value="ECO:0007669"/>
    <property type="project" value="TreeGrafter"/>
</dbReference>
<name>A0A0S3EYM5_9SPHN</name>
<dbReference type="GO" id="GO:0003677">
    <property type="term" value="F:DNA binding"/>
    <property type="evidence" value="ECO:0007669"/>
    <property type="project" value="UniProtKB-KW"/>
</dbReference>
<dbReference type="InterPro" id="IPR050679">
    <property type="entry name" value="Bact_HTH_transcr_reg"/>
</dbReference>
<evidence type="ECO:0000313" key="6">
    <source>
        <dbReference type="Proteomes" id="UP000056968"/>
    </source>
</evidence>
<organism evidence="5 6">
    <name type="scientific">Sphingobium baderi</name>
    <dbReference type="NCBI Taxonomy" id="1332080"/>
    <lineage>
        <taxon>Bacteria</taxon>
        <taxon>Pseudomonadati</taxon>
        <taxon>Pseudomonadota</taxon>
        <taxon>Alphaproteobacteria</taxon>
        <taxon>Sphingomonadales</taxon>
        <taxon>Sphingomonadaceae</taxon>
        <taxon>Sphingobium</taxon>
    </lineage>
</organism>
<dbReference type="Pfam" id="PF00392">
    <property type="entry name" value="GntR"/>
    <property type="match status" value="1"/>
</dbReference>
<feature type="domain" description="HTH gntR-type" evidence="4">
    <location>
        <begin position="24"/>
        <end position="93"/>
    </location>
</feature>
<gene>
    <name evidence="5" type="ORF">ATN00_09790</name>
</gene>
<dbReference type="AlphaFoldDB" id="A0A0S3EYM5"/>
<dbReference type="Gene3D" id="1.10.10.10">
    <property type="entry name" value="Winged helix-like DNA-binding domain superfamily/Winged helix DNA-binding domain"/>
    <property type="match status" value="2"/>
</dbReference>
<feature type="domain" description="HTH gntR-type" evidence="4">
    <location>
        <begin position="201"/>
        <end position="271"/>
    </location>
</feature>
<accession>A0A0S3EYM5</accession>
<dbReference type="InterPro" id="IPR036390">
    <property type="entry name" value="WH_DNA-bd_sf"/>
</dbReference>
<keyword evidence="2" id="KW-0238">DNA-binding</keyword>
<dbReference type="InterPro" id="IPR000524">
    <property type="entry name" value="Tscrpt_reg_HTH_GntR"/>
</dbReference>
<dbReference type="Proteomes" id="UP000056968">
    <property type="component" value="Chromosome"/>
</dbReference>
<dbReference type="PANTHER" id="PTHR44846:SF17">
    <property type="entry name" value="GNTR-FAMILY TRANSCRIPTIONAL REGULATOR"/>
    <property type="match status" value="1"/>
</dbReference>
<evidence type="ECO:0000256" key="3">
    <source>
        <dbReference type="ARBA" id="ARBA00023163"/>
    </source>
</evidence>
<evidence type="ECO:0000256" key="1">
    <source>
        <dbReference type="ARBA" id="ARBA00023015"/>
    </source>
</evidence>
<dbReference type="STRING" id="1332080.ATN00_09790"/>
<dbReference type="PROSITE" id="PS50949">
    <property type="entry name" value="HTH_GNTR"/>
    <property type="match status" value="2"/>
</dbReference>
<dbReference type="PRINTS" id="PR00035">
    <property type="entry name" value="HTHGNTR"/>
</dbReference>
<evidence type="ECO:0000313" key="5">
    <source>
        <dbReference type="EMBL" id="ALR20553.1"/>
    </source>
</evidence>
<dbReference type="InterPro" id="IPR036388">
    <property type="entry name" value="WH-like_DNA-bd_sf"/>
</dbReference>
<keyword evidence="3" id="KW-0804">Transcription</keyword>
<dbReference type="SMART" id="SM00345">
    <property type="entry name" value="HTH_GNTR"/>
    <property type="match status" value="2"/>
</dbReference>
<reference evidence="5 6" key="1">
    <citation type="submission" date="2015-11" db="EMBL/GenBank/DDBJ databases">
        <title>A Two-component Flavoprotein Monooxygenase System MeaXY Responsible for para-Hydroxylation of 2-Methyl-6-ethylaniline and 2,6-Diethylaniline in Sphingobium baderi DE-13.</title>
        <authorList>
            <person name="Cheng M."/>
            <person name="Meng Q."/>
            <person name="Yang Y."/>
            <person name="Chu C."/>
            <person name="Yan X."/>
            <person name="He J."/>
            <person name="Li S."/>
        </authorList>
    </citation>
    <scope>NUCLEOTIDE SEQUENCE [LARGE SCALE GENOMIC DNA]</scope>
    <source>
        <strain evidence="5 6">DE-13</strain>
    </source>
</reference>
<dbReference type="PANTHER" id="PTHR44846">
    <property type="entry name" value="MANNOSYL-D-GLYCERATE TRANSPORT/METABOLISM SYSTEM REPRESSOR MNGR-RELATED"/>
    <property type="match status" value="1"/>
</dbReference>
<evidence type="ECO:0000259" key="4">
    <source>
        <dbReference type="PROSITE" id="PS50949"/>
    </source>
</evidence>
<dbReference type="GO" id="GO:0003700">
    <property type="term" value="F:DNA-binding transcription factor activity"/>
    <property type="evidence" value="ECO:0007669"/>
    <property type="project" value="InterPro"/>
</dbReference>
<keyword evidence="6" id="KW-1185">Reference proteome</keyword>
<dbReference type="EMBL" id="CP013264">
    <property type="protein sequence ID" value="ALR20553.1"/>
    <property type="molecule type" value="Genomic_DNA"/>
</dbReference>
<protein>
    <recommendedName>
        <fullName evidence="4">HTH gntR-type domain-containing protein</fullName>
    </recommendedName>
</protein>